<feature type="domain" description="Integrase zinc-binding" evidence="1">
    <location>
        <begin position="26"/>
        <end position="52"/>
    </location>
</feature>
<dbReference type="EMBL" id="VUJU01016884">
    <property type="protein sequence ID" value="KAF0686760.1"/>
    <property type="molecule type" value="Genomic_DNA"/>
</dbReference>
<keyword evidence="3" id="KW-1185">Reference proteome</keyword>
<evidence type="ECO:0000313" key="3">
    <source>
        <dbReference type="Proteomes" id="UP000478052"/>
    </source>
</evidence>
<proteinExistence type="predicted"/>
<protein>
    <submittedName>
        <fullName evidence="2">O-acetyl-ADP-ribose deacetylase 1-like</fullName>
    </submittedName>
</protein>
<name>A0A6G0VI41_APHCR</name>
<dbReference type="AlphaFoldDB" id="A0A6G0VI41"/>
<dbReference type="Pfam" id="PF17921">
    <property type="entry name" value="Integrase_H2C2"/>
    <property type="match status" value="1"/>
</dbReference>
<dbReference type="Proteomes" id="UP000478052">
    <property type="component" value="Unassembled WGS sequence"/>
</dbReference>
<reference evidence="2 3" key="1">
    <citation type="submission" date="2019-08" db="EMBL/GenBank/DDBJ databases">
        <title>Whole genome of Aphis craccivora.</title>
        <authorList>
            <person name="Voronova N.V."/>
            <person name="Shulinski R.S."/>
            <person name="Bandarenka Y.V."/>
            <person name="Zhorov D.G."/>
            <person name="Warner D."/>
        </authorList>
    </citation>
    <scope>NUCLEOTIDE SEQUENCE [LARGE SCALE GENOMIC DNA]</scope>
    <source>
        <strain evidence="2">180601</strain>
        <tissue evidence="2">Whole Body</tissue>
    </source>
</reference>
<organism evidence="2 3">
    <name type="scientific">Aphis craccivora</name>
    <name type="common">Cowpea aphid</name>
    <dbReference type="NCBI Taxonomy" id="307492"/>
    <lineage>
        <taxon>Eukaryota</taxon>
        <taxon>Metazoa</taxon>
        <taxon>Ecdysozoa</taxon>
        <taxon>Arthropoda</taxon>
        <taxon>Hexapoda</taxon>
        <taxon>Insecta</taxon>
        <taxon>Pterygota</taxon>
        <taxon>Neoptera</taxon>
        <taxon>Paraneoptera</taxon>
        <taxon>Hemiptera</taxon>
        <taxon>Sternorrhyncha</taxon>
        <taxon>Aphidomorpha</taxon>
        <taxon>Aphidoidea</taxon>
        <taxon>Aphididae</taxon>
        <taxon>Aphidini</taxon>
        <taxon>Aphis</taxon>
        <taxon>Aphis</taxon>
    </lineage>
</organism>
<comment type="caution">
    <text evidence="2">The sequence shown here is derived from an EMBL/GenBank/DDBJ whole genome shotgun (WGS) entry which is preliminary data.</text>
</comment>
<dbReference type="InterPro" id="IPR041588">
    <property type="entry name" value="Integrase_H2C2"/>
</dbReference>
<evidence type="ECO:0000259" key="1">
    <source>
        <dbReference type="Pfam" id="PF17921"/>
    </source>
</evidence>
<feature type="non-terminal residue" evidence="2">
    <location>
        <position position="52"/>
    </location>
</feature>
<accession>A0A6G0VI41</accession>
<sequence>MIRHVFHNTDMEIIICSKFEFSDDEKLIIFKQCHDSKIGGHVGIHRTIKKIK</sequence>
<evidence type="ECO:0000313" key="2">
    <source>
        <dbReference type="EMBL" id="KAF0686760.1"/>
    </source>
</evidence>
<gene>
    <name evidence="2" type="ORF">FWK35_00035745</name>
</gene>